<protein>
    <submittedName>
        <fullName evidence="2">Uncharacterized protein</fullName>
    </submittedName>
</protein>
<comment type="caution">
    <text evidence="2">The sequence shown here is derived from an EMBL/GenBank/DDBJ whole genome shotgun (WGS) entry which is preliminary data.</text>
</comment>
<dbReference type="Proteomes" id="UP001043456">
    <property type="component" value="Unassembled WGS sequence"/>
</dbReference>
<proteinExistence type="predicted"/>
<dbReference type="RefSeq" id="XP_043162895.1">
    <property type="nucleotide sequence ID" value="XM_043306960.1"/>
</dbReference>
<accession>A0A9P3BKK3</accession>
<evidence type="ECO:0000313" key="2">
    <source>
        <dbReference type="EMBL" id="GIJ92149.1"/>
    </source>
</evidence>
<sequence length="112" mass="12182">MRSFRAVWSPQAGVETQVSNNVGWTGVQVGPLLTTTNPSRFIHYFSGVFKVPSLAAGDPRFLNQLNAEVTGNTGEMSGMSRKPGKPGGWEKSEQIEIPTLLTMAKAKEGRLF</sequence>
<feature type="region of interest" description="Disordered" evidence="1">
    <location>
        <begin position="71"/>
        <end position="93"/>
    </location>
</feature>
<evidence type="ECO:0000256" key="1">
    <source>
        <dbReference type="SAM" id="MobiDB-lite"/>
    </source>
</evidence>
<evidence type="ECO:0000313" key="3">
    <source>
        <dbReference type="Proteomes" id="UP001043456"/>
    </source>
</evidence>
<gene>
    <name evidence="2" type="ORF">Asppvi_011125</name>
</gene>
<dbReference type="GeneID" id="67009734"/>
<keyword evidence="3" id="KW-1185">Reference proteome</keyword>
<dbReference type="AlphaFoldDB" id="A0A9P3BKK3"/>
<reference evidence="2 3" key="1">
    <citation type="submission" date="2018-10" db="EMBL/GenBank/DDBJ databases">
        <title>Pan-genome distribution and transcriptional activeness of fungal secondary metabolism genes in Aspergillus section Fumigati.</title>
        <authorList>
            <person name="Takahashi H."/>
            <person name="Umemura M."/>
            <person name="Ninomiya A."/>
            <person name="Kusuya Y."/>
            <person name="Urayama S."/>
            <person name="Shimizu M."/>
            <person name="Watanabe A."/>
            <person name="Kamei K."/>
            <person name="Yaguchi T."/>
            <person name="Hagiwara D."/>
        </authorList>
    </citation>
    <scope>NUCLEOTIDE SEQUENCE [LARGE SCALE GENOMIC DNA]</scope>
    <source>
        <strain evidence="2 3">IFM 55266</strain>
    </source>
</reference>
<name>A0A9P3BKK3_9EURO</name>
<dbReference type="EMBL" id="BHVY01000009">
    <property type="protein sequence ID" value="GIJ92149.1"/>
    <property type="molecule type" value="Genomic_DNA"/>
</dbReference>
<organism evidence="2 3">
    <name type="scientific">Aspergillus pseudoviridinutans</name>
    <dbReference type="NCBI Taxonomy" id="1517512"/>
    <lineage>
        <taxon>Eukaryota</taxon>
        <taxon>Fungi</taxon>
        <taxon>Dikarya</taxon>
        <taxon>Ascomycota</taxon>
        <taxon>Pezizomycotina</taxon>
        <taxon>Eurotiomycetes</taxon>
        <taxon>Eurotiomycetidae</taxon>
        <taxon>Eurotiales</taxon>
        <taxon>Aspergillaceae</taxon>
        <taxon>Aspergillus</taxon>
        <taxon>Aspergillus subgen. Fumigati</taxon>
    </lineage>
</organism>